<dbReference type="PANTHER" id="PTHR12358">
    <property type="entry name" value="SPHINGOSINE KINASE"/>
    <property type="match status" value="1"/>
</dbReference>
<sequence length="482" mass="52297">MWLRGCHQMFPDGSTTTVDVQLIQGDSVQLKVSEWDDLPGTVLAERSLLRCCCRRKRRPEVQELKLADLLGAVLDRETAQLRFVHCPKKRKSGPRVREDVLLRITGGPEALKEVEAWARDVSGQCHAASPTPRKFHVFINPASGNGQAEAKWQVARELFRSLPWISCQEVLTTRAREARDVAAELSCNSCDGIVVVSGDGMVHEVFNGLASRQDAHDALRIPVGHIPGGSGNAFAKSILHAAGESYGVLDAAFLIAKGRTQPLDLMAVSQPRQPPRTSFLSLSGAIVADIDLGSESLRFLGGLRFPVYTVYCLLNPRPLCAEIYWPATASTSPLDLSSSPPALDQPLPEGPWVTLTDNFSVLWAINMAWAAYDVHLSPGHAMGSGTWHLALLRNAGRGTLTKFMLGLETGSHVNLDQTEILECKAFRLVPARSASNASSSRERFSLDGEEVPFEPIQLWPCPGGQVLGAPSGEELGGVMASL</sequence>
<dbReference type="AlphaFoldDB" id="A0A9P1GS76"/>
<dbReference type="EMBL" id="CAMXCT030006778">
    <property type="protein sequence ID" value="CAL4807204.1"/>
    <property type="molecule type" value="Genomic_DNA"/>
</dbReference>
<dbReference type="Pfam" id="PF00781">
    <property type="entry name" value="DAGK_cat"/>
    <property type="match status" value="1"/>
</dbReference>
<dbReference type="GO" id="GO:0016773">
    <property type="term" value="F:phosphotransferase activity, alcohol group as acceptor"/>
    <property type="evidence" value="ECO:0007669"/>
    <property type="project" value="UniProtKB-ARBA"/>
</dbReference>
<dbReference type="PROSITE" id="PS50146">
    <property type="entry name" value="DAGK"/>
    <property type="match status" value="1"/>
</dbReference>
<dbReference type="InterPro" id="IPR050187">
    <property type="entry name" value="Lipid_Phosphate_FormReg"/>
</dbReference>
<reference evidence="2" key="1">
    <citation type="submission" date="2022-10" db="EMBL/GenBank/DDBJ databases">
        <authorList>
            <person name="Chen Y."/>
            <person name="Dougan E. K."/>
            <person name="Chan C."/>
            <person name="Rhodes N."/>
            <person name="Thang M."/>
        </authorList>
    </citation>
    <scope>NUCLEOTIDE SEQUENCE</scope>
</reference>
<dbReference type="GO" id="GO:0001727">
    <property type="term" value="F:lipid kinase activity"/>
    <property type="evidence" value="ECO:0007669"/>
    <property type="project" value="TreeGrafter"/>
</dbReference>
<evidence type="ECO:0000259" key="1">
    <source>
        <dbReference type="PROSITE" id="PS50146"/>
    </source>
</evidence>
<dbReference type="PANTHER" id="PTHR12358:SF31">
    <property type="entry name" value="ACYLGLYCEROL KINASE, MITOCHONDRIAL"/>
    <property type="match status" value="1"/>
</dbReference>
<dbReference type="InterPro" id="IPR001206">
    <property type="entry name" value="Diacylglycerol_kinase_cat_dom"/>
</dbReference>
<accession>A0A9P1GS76</accession>
<dbReference type="GO" id="GO:0046512">
    <property type="term" value="P:sphingosine biosynthetic process"/>
    <property type="evidence" value="ECO:0007669"/>
    <property type="project" value="TreeGrafter"/>
</dbReference>
<reference evidence="3" key="2">
    <citation type="submission" date="2024-04" db="EMBL/GenBank/DDBJ databases">
        <authorList>
            <person name="Chen Y."/>
            <person name="Shah S."/>
            <person name="Dougan E. K."/>
            <person name="Thang M."/>
            <person name="Chan C."/>
        </authorList>
    </citation>
    <scope>NUCLEOTIDE SEQUENCE [LARGE SCALE GENOMIC DNA]</scope>
</reference>
<protein>
    <submittedName>
        <fullName evidence="4">Sphingosine kinase</fullName>
    </submittedName>
</protein>
<keyword evidence="5" id="KW-1185">Reference proteome</keyword>
<evidence type="ECO:0000313" key="4">
    <source>
        <dbReference type="EMBL" id="CAL4807204.1"/>
    </source>
</evidence>
<dbReference type="GO" id="GO:0016020">
    <property type="term" value="C:membrane"/>
    <property type="evidence" value="ECO:0007669"/>
    <property type="project" value="TreeGrafter"/>
</dbReference>
<dbReference type="GO" id="GO:0005737">
    <property type="term" value="C:cytoplasm"/>
    <property type="evidence" value="ECO:0007669"/>
    <property type="project" value="TreeGrafter"/>
</dbReference>
<evidence type="ECO:0000313" key="3">
    <source>
        <dbReference type="EMBL" id="CAL1173267.1"/>
    </source>
</evidence>
<dbReference type="Gene3D" id="3.40.50.10330">
    <property type="entry name" value="Probable inorganic polyphosphate/atp-NAD kinase, domain 1"/>
    <property type="match status" value="1"/>
</dbReference>
<comment type="caution">
    <text evidence="2">The sequence shown here is derived from an EMBL/GenBank/DDBJ whole genome shotgun (WGS) entry which is preliminary data.</text>
</comment>
<organism evidence="2">
    <name type="scientific">Cladocopium goreaui</name>
    <dbReference type="NCBI Taxonomy" id="2562237"/>
    <lineage>
        <taxon>Eukaryota</taxon>
        <taxon>Sar</taxon>
        <taxon>Alveolata</taxon>
        <taxon>Dinophyceae</taxon>
        <taxon>Suessiales</taxon>
        <taxon>Symbiodiniaceae</taxon>
        <taxon>Cladocopium</taxon>
    </lineage>
</organism>
<name>A0A9P1GS76_9DINO</name>
<keyword evidence="4" id="KW-0808">Transferase</keyword>
<dbReference type="SMART" id="SM00046">
    <property type="entry name" value="DAGKc"/>
    <property type="match status" value="1"/>
</dbReference>
<evidence type="ECO:0000313" key="5">
    <source>
        <dbReference type="Proteomes" id="UP001152797"/>
    </source>
</evidence>
<evidence type="ECO:0000313" key="2">
    <source>
        <dbReference type="EMBL" id="CAI4019892.1"/>
    </source>
</evidence>
<dbReference type="InterPro" id="IPR017438">
    <property type="entry name" value="ATP-NAD_kinase_N"/>
</dbReference>
<dbReference type="EMBL" id="CAMXCT020006778">
    <property type="protein sequence ID" value="CAL1173267.1"/>
    <property type="molecule type" value="Genomic_DNA"/>
</dbReference>
<dbReference type="OrthoDB" id="3853857at2759"/>
<proteinExistence type="predicted"/>
<dbReference type="SUPFAM" id="SSF111331">
    <property type="entry name" value="NAD kinase/diacylglycerol kinase-like"/>
    <property type="match status" value="1"/>
</dbReference>
<keyword evidence="4" id="KW-0418">Kinase</keyword>
<dbReference type="InterPro" id="IPR016064">
    <property type="entry name" value="NAD/diacylglycerol_kinase_sf"/>
</dbReference>
<feature type="domain" description="DAGKc" evidence="1">
    <location>
        <begin position="130"/>
        <end position="272"/>
    </location>
</feature>
<gene>
    <name evidence="2" type="ORF">C1SCF055_LOCUS44350</name>
</gene>
<dbReference type="EMBL" id="CAMXCT010006778">
    <property type="protein sequence ID" value="CAI4019892.1"/>
    <property type="molecule type" value="Genomic_DNA"/>
</dbReference>
<dbReference type="Proteomes" id="UP001152797">
    <property type="component" value="Unassembled WGS sequence"/>
</dbReference>
<dbReference type="Gene3D" id="2.60.200.40">
    <property type="match status" value="1"/>
</dbReference>